<proteinExistence type="predicted"/>
<protein>
    <submittedName>
        <fullName evidence="1">Uncharacterized protein</fullName>
    </submittedName>
</protein>
<dbReference type="Proteomes" id="UP001152024">
    <property type="component" value="Unassembled WGS sequence"/>
</dbReference>
<accession>A0ABQ8RN56</accession>
<keyword evidence="2" id="KW-1185">Reference proteome</keyword>
<comment type="caution">
    <text evidence="1">The sequence shown here is derived from an EMBL/GenBank/DDBJ whole genome shotgun (WGS) entry which is preliminary data.</text>
</comment>
<sequence>MANQPPFAVFLTPVSLPLITSTTETSTFNYFGFVDGSTTIEASKFLAKYSDGAAKDIESTITAFMRLTQHDCVGNTEEKKACWLTIRVTKPNDEFEVTRWHRDGRMYPYDKGREDVVRSKYAITLLGPSTLMLIPSAHTFATELESYRRFRWRSSPGSSPPPYTNYEEADMAAREWLEKKFEKEPRVEARQDQVIRFSWGRDDSPLHSEPDLVCDRVFMSVLYGSETEIREMCEWRESQFGVYDVEEGEED</sequence>
<reference evidence="1" key="1">
    <citation type="submission" date="2022-09" db="EMBL/GenBank/DDBJ databases">
        <title>Fusarium specimens isolated from Avocado Roots.</title>
        <authorList>
            <person name="Stajich J."/>
            <person name="Roper C."/>
            <person name="Heimlech-Rivalta G."/>
        </authorList>
    </citation>
    <scope>NUCLEOTIDE SEQUENCE</scope>
    <source>
        <strain evidence="1">CF00095</strain>
    </source>
</reference>
<organism evidence="1 2">
    <name type="scientific">Fusarium equiseti</name>
    <name type="common">Fusarium scirpi</name>
    <dbReference type="NCBI Taxonomy" id="61235"/>
    <lineage>
        <taxon>Eukaryota</taxon>
        <taxon>Fungi</taxon>
        <taxon>Dikarya</taxon>
        <taxon>Ascomycota</taxon>
        <taxon>Pezizomycotina</taxon>
        <taxon>Sordariomycetes</taxon>
        <taxon>Hypocreomycetidae</taxon>
        <taxon>Hypocreales</taxon>
        <taxon>Nectriaceae</taxon>
        <taxon>Fusarium</taxon>
        <taxon>Fusarium incarnatum-equiseti species complex</taxon>
    </lineage>
</organism>
<evidence type="ECO:0000313" key="2">
    <source>
        <dbReference type="Proteomes" id="UP001152024"/>
    </source>
</evidence>
<name>A0ABQ8RN56_FUSEQ</name>
<evidence type="ECO:0000313" key="1">
    <source>
        <dbReference type="EMBL" id="KAJ4138489.1"/>
    </source>
</evidence>
<gene>
    <name evidence="1" type="ORF">NW768_002324</name>
</gene>
<dbReference type="EMBL" id="JAOQBH010000003">
    <property type="protein sequence ID" value="KAJ4138489.1"/>
    <property type="molecule type" value="Genomic_DNA"/>
</dbReference>